<proteinExistence type="predicted"/>
<gene>
    <name evidence="1" type="ORF">QBZ16_003059</name>
</gene>
<name>A0AAD9MMB1_PROWI</name>
<comment type="caution">
    <text evidence="1">The sequence shown here is derived from an EMBL/GenBank/DDBJ whole genome shotgun (WGS) entry which is preliminary data.</text>
</comment>
<dbReference type="GO" id="GO:0003735">
    <property type="term" value="F:structural constituent of ribosome"/>
    <property type="evidence" value="ECO:0007669"/>
    <property type="project" value="InterPro"/>
</dbReference>
<dbReference type="GO" id="GO:0005840">
    <property type="term" value="C:ribosome"/>
    <property type="evidence" value="ECO:0007669"/>
    <property type="project" value="InterPro"/>
</dbReference>
<dbReference type="SUPFAM" id="SSF110324">
    <property type="entry name" value="Ribosomal L27 protein-like"/>
    <property type="match status" value="1"/>
</dbReference>
<keyword evidence="2" id="KW-1185">Reference proteome</keyword>
<dbReference type="Gene3D" id="2.40.50.100">
    <property type="match status" value="1"/>
</dbReference>
<evidence type="ECO:0000313" key="2">
    <source>
        <dbReference type="Proteomes" id="UP001255856"/>
    </source>
</evidence>
<evidence type="ECO:0000313" key="1">
    <source>
        <dbReference type="EMBL" id="KAK2079368.1"/>
    </source>
</evidence>
<organism evidence="1 2">
    <name type="scientific">Prototheca wickerhamii</name>
    <dbReference type="NCBI Taxonomy" id="3111"/>
    <lineage>
        <taxon>Eukaryota</taxon>
        <taxon>Viridiplantae</taxon>
        <taxon>Chlorophyta</taxon>
        <taxon>core chlorophytes</taxon>
        <taxon>Trebouxiophyceae</taxon>
        <taxon>Chlorellales</taxon>
        <taxon>Chlorellaceae</taxon>
        <taxon>Prototheca</taxon>
    </lineage>
</organism>
<dbReference type="GO" id="GO:0006412">
    <property type="term" value="P:translation"/>
    <property type="evidence" value="ECO:0007669"/>
    <property type="project" value="InterPro"/>
</dbReference>
<dbReference type="Proteomes" id="UP001255856">
    <property type="component" value="Unassembled WGS sequence"/>
</dbReference>
<accession>A0AAD9MMB1</accession>
<reference evidence="1" key="1">
    <citation type="submission" date="2021-01" db="EMBL/GenBank/DDBJ databases">
        <authorList>
            <person name="Eckstrom K.M.E."/>
        </authorList>
    </citation>
    <scope>NUCLEOTIDE SEQUENCE</scope>
    <source>
        <strain evidence="1">UVCC 0001</strain>
    </source>
</reference>
<protein>
    <submittedName>
        <fullName evidence="1">Uncharacterized protein</fullName>
    </submittedName>
</protein>
<dbReference type="EMBL" id="JASFZW010000003">
    <property type="protein sequence ID" value="KAK2079368.1"/>
    <property type="molecule type" value="Genomic_DNA"/>
</dbReference>
<dbReference type="AlphaFoldDB" id="A0AAD9MMB1"/>
<dbReference type="InterPro" id="IPR001684">
    <property type="entry name" value="Ribosomal_bL27"/>
</dbReference>
<dbReference type="Pfam" id="PF01016">
    <property type="entry name" value="Ribosomal_L27"/>
    <property type="match status" value="1"/>
</dbReference>
<sequence length="69" mass="7398">MVFGAVSSLLSPAGCRVPVNPFQAGKNVGLGKDYTLYSLIDGVVVFGRNSKRKHVSVVPFEQYVIPEGT</sequence>